<reference evidence="2" key="1">
    <citation type="submission" date="2018-11" db="EMBL/GenBank/DDBJ databases">
        <authorList>
            <person name="Onetto C."/>
        </authorList>
    </citation>
    <scope>NUCLEOTIDE SEQUENCE [LARGE SCALE GENOMIC DNA]</scope>
</reference>
<dbReference type="Gene3D" id="3.40.50.720">
    <property type="entry name" value="NAD(P)-binding Rossmann-like Domain"/>
    <property type="match status" value="1"/>
</dbReference>
<name>A0A564WEG9_9PROT</name>
<dbReference type="PANTHER" id="PTHR43491">
    <property type="entry name" value="UDP-N-ACETYL-D-MANNOSAMINE DEHYDROGENASE"/>
    <property type="match status" value="1"/>
</dbReference>
<dbReference type="Pfam" id="PF03721">
    <property type="entry name" value="UDPG_MGDP_dh_N"/>
    <property type="match status" value="1"/>
</dbReference>
<dbReference type="InterPro" id="IPR036291">
    <property type="entry name" value="NAD(P)-bd_dom_sf"/>
</dbReference>
<keyword evidence="3" id="KW-1185">Reference proteome</keyword>
<dbReference type="SUPFAM" id="SSF51735">
    <property type="entry name" value="NAD(P)-binding Rossmann-fold domains"/>
    <property type="match status" value="1"/>
</dbReference>
<evidence type="ECO:0000313" key="2">
    <source>
        <dbReference type="EMBL" id="VUX46368.1"/>
    </source>
</evidence>
<evidence type="ECO:0000259" key="1">
    <source>
        <dbReference type="Pfam" id="PF03721"/>
    </source>
</evidence>
<evidence type="ECO:0000313" key="3">
    <source>
        <dbReference type="Proteomes" id="UP000326641"/>
    </source>
</evidence>
<organism evidence="2 3">
    <name type="scientific">Candidatus Defluviicoccus seviourii</name>
    <dbReference type="NCBI Taxonomy" id="2565273"/>
    <lineage>
        <taxon>Bacteria</taxon>
        <taxon>Pseudomonadati</taxon>
        <taxon>Pseudomonadota</taxon>
        <taxon>Alphaproteobacteria</taxon>
        <taxon>Rhodospirillales</taxon>
        <taxon>Rhodospirillaceae</taxon>
        <taxon>Defluviicoccus</taxon>
    </lineage>
</organism>
<dbReference type="InterPro" id="IPR028359">
    <property type="entry name" value="UDP_ManNAc/GlcNAc_DH"/>
</dbReference>
<protein>
    <submittedName>
        <fullName evidence="2">UDP-N-acetyl-D-mannosaminuronic acid dehydrogenase</fullName>
        <ecNumber evidence="2">1.1.1.-</ecNumber>
    </submittedName>
</protein>
<proteinExistence type="predicted"/>
<keyword evidence="2" id="KW-0560">Oxidoreductase</keyword>
<dbReference type="Proteomes" id="UP000326641">
    <property type="component" value="Unassembled WGS sequence"/>
</dbReference>
<comment type="caution">
    <text evidence="2">The sequence shown here is derived from an EMBL/GenBank/DDBJ whole genome shotgun (WGS) entry which is preliminary data.</text>
</comment>
<dbReference type="EMBL" id="UXAT02000013">
    <property type="protein sequence ID" value="VUX46368.1"/>
    <property type="molecule type" value="Genomic_DNA"/>
</dbReference>
<feature type="domain" description="UDP-glucose/GDP-mannose dehydrogenase N-terminal" evidence="1">
    <location>
        <begin position="7"/>
        <end position="72"/>
    </location>
</feature>
<sequence length="98" mass="10303">MNQQRRKVCVLGLGYIGLPTASLLGTKGYQVVGVDVSADVVETINSGRIHIVEPDLDILVKSAVQSGNLRASLAPDLSYVEAAARSVATIRSAAWPSP</sequence>
<dbReference type="GO" id="GO:0000271">
    <property type="term" value="P:polysaccharide biosynthetic process"/>
    <property type="evidence" value="ECO:0007669"/>
    <property type="project" value="InterPro"/>
</dbReference>
<dbReference type="AlphaFoldDB" id="A0A564WEG9"/>
<dbReference type="GO" id="GO:0016628">
    <property type="term" value="F:oxidoreductase activity, acting on the CH-CH group of donors, NAD or NADP as acceptor"/>
    <property type="evidence" value="ECO:0007669"/>
    <property type="project" value="InterPro"/>
</dbReference>
<gene>
    <name evidence="2" type="ORF">DF3PA_200050</name>
</gene>
<dbReference type="EC" id="1.1.1.-" evidence="2"/>
<dbReference type="GO" id="GO:0016616">
    <property type="term" value="F:oxidoreductase activity, acting on the CH-OH group of donors, NAD or NADP as acceptor"/>
    <property type="evidence" value="ECO:0007669"/>
    <property type="project" value="InterPro"/>
</dbReference>
<accession>A0A564WEG9</accession>
<dbReference type="GO" id="GO:0051287">
    <property type="term" value="F:NAD binding"/>
    <property type="evidence" value="ECO:0007669"/>
    <property type="project" value="InterPro"/>
</dbReference>
<dbReference type="PANTHER" id="PTHR43491:SF1">
    <property type="entry name" value="UDP-N-ACETYL-D-MANNOSAMINE DEHYDROGENASE"/>
    <property type="match status" value="1"/>
</dbReference>
<dbReference type="InterPro" id="IPR001732">
    <property type="entry name" value="UDP-Glc/GDP-Man_DH_N"/>
</dbReference>